<gene>
    <name evidence="1" type="ORF">FM037_16445</name>
</gene>
<evidence type="ECO:0000313" key="2">
    <source>
        <dbReference type="Proteomes" id="UP000315947"/>
    </source>
</evidence>
<dbReference type="Proteomes" id="UP000315947">
    <property type="component" value="Chromosome"/>
</dbReference>
<dbReference type="RefSeq" id="WP_144046860.1">
    <property type="nucleotide sequence ID" value="NZ_CP041614.1"/>
</dbReference>
<organism evidence="1 2">
    <name type="scientific">Shewanella psychropiezotolerans</name>
    <dbReference type="NCBI Taxonomy" id="2593655"/>
    <lineage>
        <taxon>Bacteria</taxon>
        <taxon>Pseudomonadati</taxon>
        <taxon>Pseudomonadota</taxon>
        <taxon>Gammaproteobacteria</taxon>
        <taxon>Alteromonadales</taxon>
        <taxon>Shewanellaceae</taxon>
        <taxon>Shewanella</taxon>
    </lineage>
</organism>
<dbReference type="EMBL" id="CP041614">
    <property type="protein sequence ID" value="QDO84504.1"/>
    <property type="molecule type" value="Genomic_DNA"/>
</dbReference>
<evidence type="ECO:0000313" key="1">
    <source>
        <dbReference type="EMBL" id="QDO84504.1"/>
    </source>
</evidence>
<keyword evidence="2" id="KW-1185">Reference proteome</keyword>
<name>A0ABX5WZG3_9GAMM</name>
<proteinExistence type="predicted"/>
<reference evidence="1 2" key="1">
    <citation type="submission" date="2019-07" db="EMBL/GenBank/DDBJ databases">
        <title>Shewanella sp. YLB-06 whole genomic sequence.</title>
        <authorList>
            <person name="Yu L."/>
        </authorList>
    </citation>
    <scope>NUCLEOTIDE SEQUENCE [LARGE SCALE GENOMIC DNA]</scope>
    <source>
        <strain evidence="1 2">YLB-06</strain>
    </source>
</reference>
<protein>
    <submittedName>
        <fullName evidence="1">Uncharacterized protein</fullName>
    </submittedName>
</protein>
<accession>A0ABX5WZG3</accession>
<sequence>MSLPVTVYRWDDPGAPQLPNSQVKPSHYIDIIKKCLVDGYGAKASLGWTMPFVSPDGFKAVFRNSSAEASGSYVQIKCKTGADPVGGVVYLQTAPLLTEYDPDWTTINCASKRFAFGGNSRITKWCLIGTSAGFYLFAIYDSKLTMKMGTSAHVAFFCGDIDSFVPNDLNRFTLLSYAAHADQISASWSLSLAYLSPVSVIGFMHESNGTNHGKIMELLSQFITSPTTTTNGVPSEFRVYSRPLISIDGYTVTGTTGINADSEGTRIGDSSLHPAYRGHVPGLIQTQAPRYSDQLWPQTSMIGEQEHWLIHSGHNGGCNFWVNMESWYD</sequence>